<dbReference type="CDD" id="cd13132">
    <property type="entry name" value="MATE_eukaryotic"/>
    <property type="match status" value="1"/>
</dbReference>
<dbReference type="Pfam" id="PF01554">
    <property type="entry name" value="MatE"/>
    <property type="match status" value="2"/>
</dbReference>
<evidence type="ECO:0000256" key="7">
    <source>
        <dbReference type="SAM" id="Phobius"/>
    </source>
</evidence>
<feature type="transmembrane region" description="Helical" evidence="7">
    <location>
        <begin position="171"/>
        <end position="192"/>
    </location>
</feature>
<keyword evidence="3 7" id="KW-0812">Transmembrane</keyword>
<feature type="transmembrane region" description="Helical" evidence="7">
    <location>
        <begin position="204"/>
        <end position="221"/>
    </location>
</feature>
<dbReference type="EMBL" id="JANBOJ010000036">
    <property type="protein sequence ID" value="KAJ1724285.1"/>
    <property type="molecule type" value="Genomic_DNA"/>
</dbReference>
<evidence type="ECO:0000256" key="6">
    <source>
        <dbReference type="SAM" id="MobiDB-lite"/>
    </source>
</evidence>
<dbReference type="InterPro" id="IPR045069">
    <property type="entry name" value="MATE_euk"/>
</dbReference>
<comment type="similarity">
    <text evidence="2">Belongs to the multi antimicrobial extrusion (MATE) (TC 2.A.66.1) family.</text>
</comment>
<dbReference type="PANTHER" id="PTHR11206">
    <property type="entry name" value="MULTIDRUG RESISTANCE PROTEIN"/>
    <property type="match status" value="1"/>
</dbReference>
<dbReference type="OrthoDB" id="2126698at2759"/>
<dbReference type="GO" id="GO:0042910">
    <property type="term" value="F:xenobiotic transmembrane transporter activity"/>
    <property type="evidence" value="ECO:0007669"/>
    <property type="project" value="InterPro"/>
</dbReference>
<accession>A0A9W8CS58</accession>
<keyword evidence="4 7" id="KW-1133">Transmembrane helix</keyword>
<evidence type="ECO:0000256" key="1">
    <source>
        <dbReference type="ARBA" id="ARBA00004141"/>
    </source>
</evidence>
<feature type="transmembrane region" description="Helical" evidence="7">
    <location>
        <begin position="398"/>
        <end position="418"/>
    </location>
</feature>
<dbReference type="AlphaFoldDB" id="A0A9W8CS58"/>
<evidence type="ECO:0000313" key="9">
    <source>
        <dbReference type="Proteomes" id="UP001149813"/>
    </source>
</evidence>
<comment type="caution">
    <text evidence="8">The sequence shown here is derived from an EMBL/GenBank/DDBJ whole genome shotgun (WGS) entry which is preliminary data.</text>
</comment>
<name>A0A9W8CS58_9FUNG</name>
<comment type="subcellular location">
    <subcellularLocation>
        <location evidence="1">Membrane</location>
        <topology evidence="1">Multi-pass membrane protein</topology>
    </subcellularLocation>
</comment>
<keyword evidence="5 7" id="KW-0472">Membrane</keyword>
<feature type="region of interest" description="Disordered" evidence="6">
    <location>
        <begin position="1"/>
        <end position="20"/>
    </location>
</feature>
<protein>
    <submittedName>
        <fullName evidence="8">Ethionine resistance protein</fullName>
    </submittedName>
</protein>
<feature type="transmembrane region" description="Helical" evidence="7">
    <location>
        <begin position="58"/>
        <end position="76"/>
    </location>
</feature>
<gene>
    <name evidence="8" type="primary">ERC1_3</name>
    <name evidence="8" type="ORF">LPJ53_001437</name>
</gene>
<evidence type="ECO:0000256" key="5">
    <source>
        <dbReference type="ARBA" id="ARBA00023136"/>
    </source>
</evidence>
<evidence type="ECO:0000256" key="2">
    <source>
        <dbReference type="ARBA" id="ARBA00010199"/>
    </source>
</evidence>
<feature type="transmembrane region" description="Helical" evidence="7">
    <location>
        <begin position="96"/>
        <end position="120"/>
    </location>
</feature>
<proteinExistence type="inferred from homology"/>
<feature type="transmembrane region" description="Helical" evidence="7">
    <location>
        <begin position="462"/>
        <end position="484"/>
    </location>
</feature>
<evidence type="ECO:0000256" key="3">
    <source>
        <dbReference type="ARBA" id="ARBA00022692"/>
    </source>
</evidence>
<feature type="transmembrane region" description="Helical" evidence="7">
    <location>
        <begin position="141"/>
        <end position="159"/>
    </location>
</feature>
<reference evidence="8" key="1">
    <citation type="submission" date="2022-07" db="EMBL/GenBank/DDBJ databases">
        <title>Phylogenomic reconstructions and comparative analyses of Kickxellomycotina fungi.</title>
        <authorList>
            <person name="Reynolds N.K."/>
            <person name="Stajich J.E."/>
            <person name="Barry K."/>
            <person name="Grigoriev I.V."/>
            <person name="Crous P."/>
            <person name="Smith M.E."/>
        </authorList>
    </citation>
    <scope>NUCLEOTIDE SEQUENCE</scope>
    <source>
        <strain evidence="8">NBRC 32514</strain>
    </source>
</reference>
<evidence type="ECO:0000313" key="8">
    <source>
        <dbReference type="EMBL" id="KAJ1724285.1"/>
    </source>
</evidence>
<dbReference type="InterPro" id="IPR002528">
    <property type="entry name" value="MATE_fam"/>
</dbReference>
<organism evidence="8 9">
    <name type="scientific">Coemansia erecta</name>
    <dbReference type="NCBI Taxonomy" id="147472"/>
    <lineage>
        <taxon>Eukaryota</taxon>
        <taxon>Fungi</taxon>
        <taxon>Fungi incertae sedis</taxon>
        <taxon>Zoopagomycota</taxon>
        <taxon>Kickxellomycotina</taxon>
        <taxon>Kickxellomycetes</taxon>
        <taxon>Kickxellales</taxon>
        <taxon>Kickxellaceae</taxon>
        <taxon>Coemansia</taxon>
    </lineage>
</organism>
<feature type="transmembrane region" description="Helical" evidence="7">
    <location>
        <begin position="227"/>
        <end position="260"/>
    </location>
</feature>
<dbReference type="GO" id="GO:0015297">
    <property type="term" value="F:antiporter activity"/>
    <property type="evidence" value="ECO:0007669"/>
    <property type="project" value="InterPro"/>
</dbReference>
<feature type="transmembrane region" description="Helical" evidence="7">
    <location>
        <begin position="361"/>
        <end position="386"/>
    </location>
</feature>
<dbReference type="NCBIfam" id="TIGR00797">
    <property type="entry name" value="matE"/>
    <property type="match status" value="1"/>
</dbReference>
<feature type="transmembrane region" description="Helical" evidence="7">
    <location>
        <begin position="430"/>
        <end position="450"/>
    </location>
</feature>
<feature type="region of interest" description="Disordered" evidence="6">
    <location>
        <begin position="505"/>
        <end position="528"/>
    </location>
</feature>
<evidence type="ECO:0000256" key="4">
    <source>
        <dbReference type="ARBA" id="ARBA00022989"/>
    </source>
</evidence>
<sequence length="528" mass="56634">MAEQPRETTPLLTSREDSSSSLEAGALVASRSTATLCSGFLEQDSVGTSEMIKQETEVLVGSSIPLILAYFLQFSFNFVNILSLGHLGADELAGAALANMTLFMLVNAPSVGLASALDTFCATSFTASPDKKLVGFHLQRGLISVTVHFFLMLPVLLYIEPILVMLRQDALVAHLCSQFVRLQLLGSLPWMYFECIKRFIQAQGHMKASTVVLLFVLPFHLANNYLLVWSSAVGIGFLGAALANVITFWAMFIGIVVYCWRSDAREAWGGWTRRAVAAMPQYYQLAIPSMILMCSDWAAWELMAIAASYLGNVTLAAQTIVINTCSLTFQIPAGLSIAVSNRVGNLLGQERARRSQVAANVGLSLGALSGALSSVFCLLVGTWWGMLYSSDPEVISTVAQVMPICAVFQLADALNGVSAGVLRSLGRQSAGAWINFPAYYIIGFPLGLYLTYGSPGAGAKGLWMGLSVSVIISAFGQSFICIAADYVEEVRRCMAQVNKSQHFSSASSSHSAQTPTAEDAPEVSTAGL</sequence>
<dbReference type="GO" id="GO:0016020">
    <property type="term" value="C:membrane"/>
    <property type="evidence" value="ECO:0007669"/>
    <property type="project" value="UniProtKB-SubCell"/>
</dbReference>
<dbReference type="GO" id="GO:1990961">
    <property type="term" value="P:xenobiotic detoxification by transmembrane export across the plasma membrane"/>
    <property type="evidence" value="ECO:0007669"/>
    <property type="project" value="InterPro"/>
</dbReference>
<dbReference type="Proteomes" id="UP001149813">
    <property type="component" value="Unassembled WGS sequence"/>
</dbReference>
<keyword evidence="9" id="KW-1185">Reference proteome</keyword>